<dbReference type="EMBL" id="JANPWB010000011">
    <property type="protein sequence ID" value="KAJ1122831.1"/>
    <property type="molecule type" value="Genomic_DNA"/>
</dbReference>
<name>A0AAV7P5E2_PLEWA</name>
<evidence type="ECO:0000313" key="1">
    <source>
        <dbReference type="EMBL" id="KAJ1122831.1"/>
    </source>
</evidence>
<gene>
    <name evidence="1" type="ORF">NDU88_001304</name>
</gene>
<protein>
    <submittedName>
        <fullName evidence="1">Uncharacterized protein</fullName>
    </submittedName>
</protein>
<dbReference type="Proteomes" id="UP001066276">
    <property type="component" value="Chromosome 7"/>
</dbReference>
<organism evidence="1 2">
    <name type="scientific">Pleurodeles waltl</name>
    <name type="common">Iberian ribbed newt</name>
    <dbReference type="NCBI Taxonomy" id="8319"/>
    <lineage>
        <taxon>Eukaryota</taxon>
        <taxon>Metazoa</taxon>
        <taxon>Chordata</taxon>
        <taxon>Craniata</taxon>
        <taxon>Vertebrata</taxon>
        <taxon>Euteleostomi</taxon>
        <taxon>Amphibia</taxon>
        <taxon>Batrachia</taxon>
        <taxon>Caudata</taxon>
        <taxon>Salamandroidea</taxon>
        <taxon>Salamandridae</taxon>
        <taxon>Pleurodelinae</taxon>
        <taxon>Pleurodeles</taxon>
    </lineage>
</organism>
<reference evidence="1" key="1">
    <citation type="journal article" date="2022" name="bioRxiv">
        <title>Sequencing and chromosome-scale assembly of the giantPleurodeles waltlgenome.</title>
        <authorList>
            <person name="Brown T."/>
            <person name="Elewa A."/>
            <person name="Iarovenko S."/>
            <person name="Subramanian E."/>
            <person name="Araus A.J."/>
            <person name="Petzold A."/>
            <person name="Susuki M."/>
            <person name="Suzuki K.-i.T."/>
            <person name="Hayashi T."/>
            <person name="Toyoda A."/>
            <person name="Oliveira C."/>
            <person name="Osipova E."/>
            <person name="Leigh N.D."/>
            <person name="Simon A."/>
            <person name="Yun M.H."/>
        </authorList>
    </citation>
    <scope>NUCLEOTIDE SEQUENCE</scope>
    <source>
        <strain evidence="1">20211129_DDA</strain>
        <tissue evidence="1">Liver</tissue>
    </source>
</reference>
<keyword evidence="2" id="KW-1185">Reference proteome</keyword>
<comment type="caution">
    <text evidence="1">The sequence shown here is derived from an EMBL/GenBank/DDBJ whole genome shotgun (WGS) entry which is preliminary data.</text>
</comment>
<proteinExistence type="predicted"/>
<accession>A0AAV7P5E2</accession>
<sequence length="117" mass="12290">MGASGEPEKRGQPVVRGCLRQLTVGSSPKPERYRESIVCSSGPVLQWTLGGGTWCSPFCRHNVVCGGRPVTRPAVVGLGSGLPTRGLVVAGGRPLVASDALLSRRKSRALIDWLTGP</sequence>
<evidence type="ECO:0000313" key="2">
    <source>
        <dbReference type="Proteomes" id="UP001066276"/>
    </source>
</evidence>
<dbReference type="AlphaFoldDB" id="A0AAV7P5E2"/>